<gene>
    <name evidence="2" type="ORF">POCTA_138.1.T0100038</name>
</gene>
<dbReference type="GO" id="GO:0005524">
    <property type="term" value="F:ATP binding"/>
    <property type="evidence" value="ECO:0007669"/>
    <property type="project" value="InterPro"/>
</dbReference>
<dbReference type="PANTHER" id="PTHR46511">
    <property type="entry name" value="MORN REPEAT-CONTAINING PROTEIN 3"/>
    <property type="match status" value="1"/>
</dbReference>
<keyword evidence="3" id="KW-1185">Reference proteome</keyword>
<comment type="caution">
    <text evidence="2">The sequence shown here is derived from an EMBL/GenBank/DDBJ whole genome shotgun (WGS) entry which is preliminary data.</text>
</comment>
<evidence type="ECO:0000313" key="3">
    <source>
        <dbReference type="Proteomes" id="UP000683925"/>
    </source>
</evidence>
<accession>A0A8S1SH61</accession>
<dbReference type="PROSITE" id="PS50011">
    <property type="entry name" value="PROTEIN_KINASE_DOM"/>
    <property type="match status" value="1"/>
</dbReference>
<proteinExistence type="predicted"/>
<dbReference type="Proteomes" id="UP000683925">
    <property type="component" value="Unassembled WGS sequence"/>
</dbReference>
<organism evidence="2 3">
    <name type="scientific">Paramecium octaurelia</name>
    <dbReference type="NCBI Taxonomy" id="43137"/>
    <lineage>
        <taxon>Eukaryota</taxon>
        <taxon>Sar</taxon>
        <taxon>Alveolata</taxon>
        <taxon>Ciliophora</taxon>
        <taxon>Intramacronucleata</taxon>
        <taxon>Oligohymenophorea</taxon>
        <taxon>Peniculida</taxon>
        <taxon>Parameciidae</taxon>
        <taxon>Paramecium</taxon>
    </lineage>
</organism>
<dbReference type="InterPro" id="IPR052472">
    <property type="entry name" value="MORN3"/>
</dbReference>
<dbReference type="AlphaFoldDB" id="A0A8S1SH61"/>
<dbReference type="SMART" id="SM00220">
    <property type="entry name" value="S_TKc"/>
    <property type="match status" value="1"/>
</dbReference>
<sequence length="719" mass="85737">MQLNYDQFVNIYFPIKPTINQKGSSSSISVSKQGQMIKEQTFTENEWKSWREHFVQEIELQNILNECKPNSFLKIQNWVEEFQKQMYRVWIIYENMSNCQNLELYIKNNTISQEKQINIIYQILLIGIELQRRKIFHLNITPKNLIYVNGFIKLTDFGSSRVIHNYYYSQKCSEEQKHQYHFYQSASMLKIKMMDNFDEQDLSFQEIVQDELLQNSIFQKNDEWSLSLIICQIITKQFDIKIKNYEDFFSFNSYRIKELLKQVRNQFPQLYIFCNKLIEQRLGLNVAYNTLIEITSSFKTSVSKIKPLIMRLDPLNDNTERKSTAQRIAVTNNYYYVSIAEIKMKEKEQVDYQMNSNNILTTAPNNSKKSIDDEKLDKMQFLHSSDNLNDNQFTFFLKDPSNVIMLNQNQLKEMHLNEKTKYEKIQHVNCIRDNQFSLEKNQYQEISMQQSYINQNNIQDSFLNNKANQLNLATIIKLFWDEEFMQNDVLKQFFNESQIHMDYELKLNHSLSHLINYKSQILKISNKQFIYQGYQKDNLPHGIGIKYIKQKNWKLIFGIFESSIILQCIMIELNNKGQIQIFQGKLNDDQTKEGESVLEWFKIVNQHFIKQQKHIGLISKNKIIGYGVRTYYNNSNHQLFNYVYQGNFENSQKQGKGKLYKEQQSNLELIFDGEFNQDQYCGIGLAYFNKDLIMQARFSKGKIIQCQNLKYKEKSVTVY</sequence>
<protein>
    <recommendedName>
        <fullName evidence="1">Protein kinase domain-containing protein</fullName>
    </recommendedName>
</protein>
<reference evidence="2" key="1">
    <citation type="submission" date="2021-01" db="EMBL/GenBank/DDBJ databases">
        <authorList>
            <consortium name="Genoscope - CEA"/>
            <person name="William W."/>
        </authorList>
    </citation>
    <scope>NUCLEOTIDE SEQUENCE</scope>
</reference>
<feature type="domain" description="Protein kinase" evidence="1">
    <location>
        <begin position="1"/>
        <end position="335"/>
    </location>
</feature>
<name>A0A8S1SH61_PAROT</name>
<dbReference type="GO" id="GO:0004672">
    <property type="term" value="F:protein kinase activity"/>
    <property type="evidence" value="ECO:0007669"/>
    <property type="project" value="InterPro"/>
</dbReference>
<dbReference type="OMA" id="ICQIITK"/>
<dbReference type="EMBL" id="CAJJDP010000009">
    <property type="protein sequence ID" value="CAD8138727.1"/>
    <property type="molecule type" value="Genomic_DNA"/>
</dbReference>
<evidence type="ECO:0000313" key="2">
    <source>
        <dbReference type="EMBL" id="CAD8138727.1"/>
    </source>
</evidence>
<dbReference type="OrthoDB" id="309179at2759"/>
<dbReference type="PANTHER" id="PTHR46511:SF1">
    <property type="entry name" value="MORN REPEAT-CONTAINING PROTEIN 3"/>
    <property type="match status" value="1"/>
</dbReference>
<evidence type="ECO:0000259" key="1">
    <source>
        <dbReference type="PROSITE" id="PS50011"/>
    </source>
</evidence>
<dbReference type="InterPro" id="IPR000719">
    <property type="entry name" value="Prot_kinase_dom"/>
</dbReference>